<dbReference type="PROSITE" id="PS00086">
    <property type="entry name" value="CYTOCHROME_P450"/>
    <property type="match status" value="1"/>
</dbReference>
<keyword evidence="5 9" id="KW-0560">Oxidoreductase</keyword>
<evidence type="ECO:0000256" key="8">
    <source>
        <dbReference type="PIRSR" id="PIRSR602401-1"/>
    </source>
</evidence>
<dbReference type="GO" id="GO:0016705">
    <property type="term" value="F:oxidoreductase activity, acting on paired donors, with incorporation or reduction of molecular oxygen"/>
    <property type="evidence" value="ECO:0007669"/>
    <property type="project" value="InterPro"/>
</dbReference>
<evidence type="ECO:0000256" key="2">
    <source>
        <dbReference type="ARBA" id="ARBA00010617"/>
    </source>
</evidence>
<keyword evidence="11" id="KW-1185">Reference proteome</keyword>
<dbReference type="Proteomes" id="UP001150942">
    <property type="component" value="Unassembled WGS sequence"/>
</dbReference>
<dbReference type="InterPro" id="IPR050121">
    <property type="entry name" value="Cytochrome_P450_monoxygenase"/>
</dbReference>
<evidence type="ECO:0000313" key="10">
    <source>
        <dbReference type="EMBL" id="KAJ5196745.1"/>
    </source>
</evidence>
<keyword evidence="4 8" id="KW-0479">Metal-binding</keyword>
<accession>A0A9W9JGY5</accession>
<dbReference type="InterPro" id="IPR001128">
    <property type="entry name" value="Cyt_P450"/>
</dbReference>
<dbReference type="GO" id="GO:0005506">
    <property type="term" value="F:iron ion binding"/>
    <property type="evidence" value="ECO:0007669"/>
    <property type="project" value="InterPro"/>
</dbReference>
<dbReference type="OrthoDB" id="1470350at2759"/>
<dbReference type="Pfam" id="PF00067">
    <property type="entry name" value="p450"/>
    <property type="match status" value="1"/>
</dbReference>
<comment type="cofactor">
    <cofactor evidence="1 8">
        <name>heme</name>
        <dbReference type="ChEBI" id="CHEBI:30413"/>
    </cofactor>
</comment>
<evidence type="ECO:0000256" key="1">
    <source>
        <dbReference type="ARBA" id="ARBA00001971"/>
    </source>
</evidence>
<dbReference type="AlphaFoldDB" id="A0A9W9JGY5"/>
<dbReference type="PANTHER" id="PTHR24305:SF210">
    <property type="entry name" value="CYTOCHROME P450 MONOOXYGENASE ASQL-RELATED"/>
    <property type="match status" value="1"/>
</dbReference>
<keyword evidence="6 8" id="KW-0408">Iron</keyword>
<evidence type="ECO:0000256" key="9">
    <source>
        <dbReference type="RuleBase" id="RU000461"/>
    </source>
</evidence>
<reference evidence="10" key="1">
    <citation type="submission" date="2022-11" db="EMBL/GenBank/DDBJ databases">
        <authorList>
            <person name="Petersen C."/>
        </authorList>
    </citation>
    <scope>NUCLEOTIDE SEQUENCE</scope>
    <source>
        <strain evidence="10">IBT 20477</strain>
    </source>
</reference>
<evidence type="ECO:0000256" key="3">
    <source>
        <dbReference type="ARBA" id="ARBA00022617"/>
    </source>
</evidence>
<dbReference type="SUPFAM" id="SSF48264">
    <property type="entry name" value="Cytochrome P450"/>
    <property type="match status" value="1"/>
</dbReference>
<name>A0A9W9JGY5_9EURO</name>
<dbReference type="GO" id="GO:0020037">
    <property type="term" value="F:heme binding"/>
    <property type="evidence" value="ECO:0007669"/>
    <property type="project" value="InterPro"/>
</dbReference>
<reference evidence="10" key="2">
    <citation type="journal article" date="2023" name="IMA Fungus">
        <title>Comparative genomic study of the Penicillium genus elucidates a diverse pangenome and 15 lateral gene transfer events.</title>
        <authorList>
            <person name="Petersen C."/>
            <person name="Sorensen T."/>
            <person name="Nielsen M.R."/>
            <person name="Sondergaard T.E."/>
            <person name="Sorensen J.L."/>
            <person name="Fitzpatrick D.A."/>
            <person name="Frisvad J.C."/>
            <person name="Nielsen K.L."/>
        </authorList>
    </citation>
    <scope>NUCLEOTIDE SEQUENCE</scope>
    <source>
        <strain evidence="10">IBT 20477</strain>
    </source>
</reference>
<gene>
    <name evidence="10" type="ORF">N7449_007224</name>
</gene>
<keyword evidence="3 8" id="KW-0349">Heme</keyword>
<dbReference type="InterPro" id="IPR017972">
    <property type="entry name" value="Cyt_P450_CS"/>
</dbReference>
<dbReference type="PANTHER" id="PTHR24305">
    <property type="entry name" value="CYTOCHROME P450"/>
    <property type="match status" value="1"/>
</dbReference>
<dbReference type="CDD" id="cd11058">
    <property type="entry name" value="CYP60B-like"/>
    <property type="match status" value="1"/>
</dbReference>
<dbReference type="EMBL" id="JAPQKQ010000005">
    <property type="protein sequence ID" value="KAJ5196745.1"/>
    <property type="molecule type" value="Genomic_DNA"/>
</dbReference>
<comment type="similarity">
    <text evidence="2 9">Belongs to the cytochrome P450 family.</text>
</comment>
<dbReference type="GO" id="GO:0043386">
    <property type="term" value="P:mycotoxin biosynthetic process"/>
    <property type="evidence" value="ECO:0007669"/>
    <property type="project" value="UniProtKB-ARBA"/>
</dbReference>
<protein>
    <submittedName>
        <fullName evidence="10">Benzoate 4-monooxygenase cytochrome P450</fullName>
    </submittedName>
</protein>
<dbReference type="Gene3D" id="1.10.630.10">
    <property type="entry name" value="Cytochrome P450"/>
    <property type="match status" value="1"/>
</dbReference>
<dbReference type="InterPro" id="IPR036396">
    <property type="entry name" value="Cyt_P450_sf"/>
</dbReference>
<dbReference type="GO" id="GO:0004497">
    <property type="term" value="F:monooxygenase activity"/>
    <property type="evidence" value="ECO:0007669"/>
    <property type="project" value="UniProtKB-KW"/>
</dbReference>
<feature type="binding site" description="axial binding residue" evidence="8">
    <location>
        <position position="447"/>
    </location>
    <ligand>
        <name>heme</name>
        <dbReference type="ChEBI" id="CHEBI:30413"/>
    </ligand>
    <ligandPart>
        <name>Fe</name>
        <dbReference type="ChEBI" id="CHEBI:18248"/>
    </ligandPart>
</feature>
<dbReference type="InterPro" id="IPR002401">
    <property type="entry name" value="Cyt_P450_E_grp-I"/>
</dbReference>
<organism evidence="10 11">
    <name type="scientific">Penicillium cf. viridicatum</name>
    <dbReference type="NCBI Taxonomy" id="2972119"/>
    <lineage>
        <taxon>Eukaryota</taxon>
        <taxon>Fungi</taxon>
        <taxon>Dikarya</taxon>
        <taxon>Ascomycota</taxon>
        <taxon>Pezizomycotina</taxon>
        <taxon>Eurotiomycetes</taxon>
        <taxon>Eurotiomycetidae</taxon>
        <taxon>Eurotiales</taxon>
        <taxon>Aspergillaceae</taxon>
        <taxon>Penicillium</taxon>
    </lineage>
</organism>
<evidence type="ECO:0000256" key="5">
    <source>
        <dbReference type="ARBA" id="ARBA00023002"/>
    </source>
</evidence>
<sequence length="502" mass="57209">MDILSPHLSGTLLQKLLSITGVSISWLCTWLFLHCLYNAFLHPLRNYPGPILWGASRLPWCWYQYQGVLNHKLLELHSKYGPTVRVAPSELSFTSEAAWKTIYGPRSAEMGKDPIFSLHSPTGVQNLLTADRPTHTRQRRLLSHAFSEKALREQEGIIQSYVKVFIDQLSSRAASGSLDLVDWFNFITYDLIRDLSFGERFNCLDDGQYDGFVSSIREISKELTFMQMFKYYGLLAVRGIFTPKSIQGARAQNMKRVIGTVNRRFDKVTDRKDFMHYILATMESEKGMSRQEMNVNAFSFSIAGSESPATVLSGFTYYILTNPDILERLVAEIRGVFHSVDQIQLADLNNLTYLNAVLLESMRIYPPVAITLPRVVPGDGEVIAGGFVPAGTTVGINHYACYHDAKNFHRPGEFIPERWLPETQNQHPYNQDNRNCLQPFSFGPRNCLGKNLAWAEMRLIATKLLLQFEMKLDPSSRGWANDQKIFGFWVKPPLLVHLKPRD</sequence>
<dbReference type="PRINTS" id="PR00463">
    <property type="entry name" value="EP450I"/>
</dbReference>
<evidence type="ECO:0000256" key="4">
    <source>
        <dbReference type="ARBA" id="ARBA00022723"/>
    </source>
</evidence>
<evidence type="ECO:0000256" key="6">
    <source>
        <dbReference type="ARBA" id="ARBA00023004"/>
    </source>
</evidence>
<evidence type="ECO:0000256" key="7">
    <source>
        <dbReference type="ARBA" id="ARBA00023033"/>
    </source>
</evidence>
<proteinExistence type="inferred from homology"/>
<keyword evidence="7 9" id="KW-0503">Monooxygenase</keyword>
<dbReference type="PRINTS" id="PR00385">
    <property type="entry name" value="P450"/>
</dbReference>
<evidence type="ECO:0000313" key="11">
    <source>
        <dbReference type="Proteomes" id="UP001150942"/>
    </source>
</evidence>
<comment type="caution">
    <text evidence="10">The sequence shown here is derived from an EMBL/GenBank/DDBJ whole genome shotgun (WGS) entry which is preliminary data.</text>
</comment>